<name>A0ABQ6JZN7_9MICO</name>
<dbReference type="RefSeq" id="WP_284252750.1">
    <property type="nucleotide sequence ID" value="NZ_BAAAQO010000003.1"/>
</dbReference>
<organism evidence="1 2">
    <name type="scientific">Pseudolysinimonas kribbensis</name>
    <dbReference type="NCBI Taxonomy" id="433641"/>
    <lineage>
        <taxon>Bacteria</taxon>
        <taxon>Bacillati</taxon>
        <taxon>Actinomycetota</taxon>
        <taxon>Actinomycetes</taxon>
        <taxon>Micrococcales</taxon>
        <taxon>Microbacteriaceae</taxon>
        <taxon>Pseudolysinimonas</taxon>
    </lineage>
</organism>
<dbReference type="Proteomes" id="UP001157034">
    <property type="component" value="Unassembled WGS sequence"/>
</dbReference>
<sequence>MSAIKAEGRPTSDRTAFNTTRSILPCPVGSTVETQLDDALWKLVGGELDLHDLTPALAGFYVVGHSDGYRSGATYIDDGLRFERDAWYWVANNPGKRFGDFYAHISDRLWTEASA</sequence>
<keyword evidence="2" id="KW-1185">Reference proteome</keyword>
<comment type="caution">
    <text evidence="1">The sequence shown here is derived from an EMBL/GenBank/DDBJ whole genome shotgun (WGS) entry which is preliminary data.</text>
</comment>
<gene>
    <name evidence="1" type="ORF">GCM10025881_06190</name>
</gene>
<protein>
    <submittedName>
        <fullName evidence="1">Uncharacterized protein</fullName>
    </submittedName>
</protein>
<proteinExistence type="predicted"/>
<evidence type="ECO:0000313" key="1">
    <source>
        <dbReference type="EMBL" id="GMA93795.1"/>
    </source>
</evidence>
<dbReference type="EMBL" id="BSVB01000001">
    <property type="protein sequence ID" value="GMA93795.1"/>
    <property type="molecule type" value="Genomic_DNA"/>
</dbReference>
<reference evidence="2" key="1">
    <citation type="journal article" date="2019" name="Int. J. Syst. Evol. Microbiol.">
        <title>The Global Catalogue of Microorganisms (GCM) 10K type strain sequencing project: providing services to taxonomists for standard genome sequencing and annotation.</title>
        <authorList>
            <consortium name="The Broad Institute Genomics Platform"/>
            <consortium name="The Broad Institute Genome Sequencing Center for Infectious Disease"/>
            <person name="Wu L."/>
            <person name="Ma J."/>
        </authorList>
    </citation>
    <scope>NUCLEOTIDE SEQUENCE [LARGE SCALE GENOMIC DNA]</scope>
    <source>
        <strain evidence="2">NBRC 108894</strain>
    </source>
</reference>
<evidence type="ECO:0000313" key="2">
    <source>
        <dbReference type="Proteomes" id="UP001157034"/>
    </source>
</evidence>
<accession>A0ABQ6JZN7</accession>